<evidence type="ECO:0000313" key="4">
    <source>
        <dbReference type="Proteomes" id="UP000887572"/>
    </source>
</evidence>
<keyword evidence="4" id="KW-1185">Reference proteome</keyword>
<dbReference type="InterPro" id="IPR000225">
    <property type="entry name" value="Armadillo"/>
</dbReference>
<accession>A0A914IAB3</accession>
<name>A0A914IAB3_GLORO</name>
<comment type="similarity">
    <text evidence="1">Belongs to the importin alpha family.</text>
</comment>
<protein>
    <submittedName>
        <fullName evidence="5">Uncharacterized protein</fullName>
    </submittedName>
</protein>
<dbReference type="WBParaSite" id="Gr19_v10_g8063.t1">
    <property type="protein sequence ID" value="Gr19_v10_g8063.t1"/>
    <property type="gene ID" value="Gr19_v10_g8063"/>
</dbReference>
<dbReference type="InterPro" id="IPR016024">
    <property type="entry name" value="ARM-type_fold"/>
</dbReference>
<organism evidence="4 5">
    <name type="scientific">Globodera rostochiensis</name>
    <name type="common">Golden nematode worm</name>
    <name type="synonym">Heterodera rostochiensis</name>
    <dbReference type="NCBI Taxonomy" id="31243"/>
    <lineage>
        <taxon>Eukaryota</taxon>
        <taxon>Metazoa</taxon>
        <taxon>Ecdysozoa</taxon>
        <taxon>Nematoda</taxon>
        <taxon>Chromadorea</taxon>
        <taxon>Rhabditida</taxon>
        <taxon>Tylenchina</taxon>
        <taxon>Tylenchomorpha</taxon>
        <taxon>Tylenchoidea</taxon>
        <taxon>Heteroderidae</taxon>
        <taxon>Heteroderinae</taxon>
        <taxon>Globodera</taxon>
    </lineage>
</organism>
<dbReference type="PANTHER" id="PTHR23316">
    <property type="entry name" value="IMPORTIN ALPHA"/>
    <property type="match status" value="1"/>
</dbReference>
<dbReference type="InterPro" id="IPR011989">
    <property type="entry name" value="ARM-like"/>
</dbReference>
<dbReference type="Gene3D" id="1.25.10.10">
    <property type="entry name" value="Leucine-rich Repeat Variant"/>
    <property type="match status" value="2"/>
</dbReference>
<keyword evidence="3" id="KW-0653">Protein transport</keyword>
<keyword evidence="2" id="KW-0813">Transport</keyword>
<sequence length="297" mass="32024">MEGEPNQSSSPALLKCIKKINSEVLVLAINTPEEKCTRAFSEHLIRNDIMKAITICLLSANPALQYTAVFSVNKFVKWQQMAIVNANVVPLLVPLLQSDDDNLCLQSVLVLSEIVDGGVLEHIIVVVKANAVPHLIKLCTQQNRDVLCTSIIKALSVIFAAEVPTGREEIIGHGAIQQLKAIVGTASIDNQRAISKFISIICEYKQLLDAADVGLIGKIICILFNGNDTSILTNSLSALDKLGMREDTNICSIIIASGVMKSLENLAKRHNLSPMDHPAALALSEAAKEQAAANAQK</sequence>
<dbReference type="SUPFAM" id="SSF48371">
    <property type="entry name" value="ARM repeat"/>
    <property type="match status" value="1"/>
</dbReference>
<reference evidence="5" key="1">
    <citation type="submission" date="2022-11" db="UniProtKB">
        <authorList>
            <consortium name="WormBaseParasite"/>
        </authorList>
    </citation>
    <scope>IDENTIFICATION</scope>
</reference>
<dbReference type="AlphaFoldDB" id="A0A914IAB3"/>
<proteinExistence type="inferred from homology"/>
<dbReference type="Proteomes" id="UP000887572">
    <property type="component" value="Unplaced"/>
</dbReference>
<evidence type="ECO:0000256" key="3">
    <source>
        <dbReference type="ARBA" id="ARBA00022927"/>
    </source>
</evidence>
<evidence type="ECO:0000313" key="5">
    <source>
        <dbReference type="WBParaSite" id="Gr19_v10_g8063.t1"/>
    </source>
</evidence>
<dbReference type="GO" id="GO:0015031">
    <property type="term" value="P:protein transport"/>
    <property type="evidence" value="ECO:0007669"/>
    <property type="project" value="UniProtKB-KW"/>
</dbReference>
<dbReference type="SMART" id="SM00185">
    <property type="entry name" value="ARM"/>
    <property type="match status" value="2"/>
</dbReference>
<dbReference type="Pfam" id="PF00514">
    <property type="entry name" value="Arm"/>
    <property type="match status" value="1"/>
</dbReference>
<evidence type="ECO:0000256" key="2">
    <source>
        <dbReference type="ARBA" id="ARBA00022448"/>
    </source>
</evidence>
<evidence type="ECO:0000256" key="1">
    <source>
        <dbReference type="ARBA" id="ARBA00010394"/>
    </source>
</evidence>